<evidence type="ECO:0000256" key="5">
    <source>
        <dbReference type="ARBA" id="ARBA00015035"/>
    </source>
</evidence>
<comment type="pathway">
    <text evidence="2">Cofactor biosynthesis; riboflavin biosynthesis.</text>
</comment>
<evidence type="ECO:0000256" key="4">
    <source>
        <dbReference type="ARBA" id="ARBA00012851"/>
    </source>
</evidence>
<dbReference type="InterPro" id="IPR024072">
    <property type="entry name" value="DHFR-like_dom_sf"/>
</dbReference>
<proteinExistence type="inferred from homology"/>
<gene>
    <name evidence="14" type="primary">RIB7</name>
    <name evidence="14" type="ORF">FIM1_2681</name>
</gene>
<dbReference type="InterPro" id="IPR050765">
    <property type="entry name" value="Riboflavin_Biosynth_HTPR"/>
</dbReference>
<evidence type="ECO:0000256" key="2">
    <source>
        <dbReference type="ARBA" id="ARBA00005104"/>
    </source>
</evidence>
<comment type="catalytic activity">
    <reaction evidence="11">
        <text>2,5-diamino-6-(1-D-ribitylamino)pyrimidin-4(3H)-one 5'-phosphate + NAD(+) = 2,5-diamino-6-(1-D-ribosylamino)pyrimidin-4(3H)-one 5'-phosphate + NADH + H(+)</text>
        <dbReference type="Rhea" id="RHEA:27274"/>
        <dbReference type="ChEBI" id="CHEBI:15378"/>
        <dbReference type="ChEBI" id="CHEBI:57540"/>
        <dbReference type="ChEBI" id="CHEBI:57945"/>
        <dbReference type="ChEBI" id="CHEBI:58890"/>
        <dbReference type="ChEBI" id="CHEBI:59545"/>
        <dbReference type="EC" id="1.1.1.302"/>
    </reaction>
</comment>
<dbReference type="InterPro" id="IPR011549">
    <property type="entry name" value="RibD_C"/>
</dbReference>
<sequence length="249" mass="28110">MVLLPLKKDLVPFLEPYLPDEERDADKEKPYVILTYAQSLDSRIAKIKGTRTFISHEETKTMTHYLRYKFDAIMLGCGTVLVDDPGLNCKWWPEDEKPEHLAGISPRPIILDPNCKWKFADSKMKKLYEAGDGKAPIIVVKELPSEPEEGVDYLVMRTNFTGKMDWSDMLVQLKSKFNVKSVMVEGGGIVINDLLQRPNLVDALIITLGATFLGSEGVEVSPLVEIKLKDVSWWTGDLDTVLCSRLVTH</sequence>
<protein>
    <recommendedName>
        <fullName evidence="5">2,5-diamino-6-ribosylamino-4(3H)-pyrimidinone 5'-phosphate reductase</fullName>
        <ecNumber evidence="4">1.1.1.302</ecNumber>
    </recommendedName>
    <alternativeName>
        <fullName evidence="10">2,5-diamino-6-(5-phospho-D-ribosylamino)pyrimidin-4(3H)-one reductase</fullName>
    </alternativeName>
    <alternativeName>
        <fullName evidence="9">2,5-diamino-6-ribitylamino-4(3H)-pyrimidinone 5'-phosphate synthase</fullName>
    </alternativeName>
</protein>
<organism evidence="14 15">
    <name type="scientific">Kluyveromyces marxianus</name>
    <name type="common">Yeast</name>
    <name type="synonym">Candida kefyr</name>
    <dbReference type="NCBI Taxonomy" id="4911"/>
    <lineage>
        <taxon>Eukaryota</taxon>
        <taxon>Fungi</taxon>
        <taxon>Dikarya</taxon>
        <taxon>Ascomycota</taxon>
        <taxon>Saccharomycotina</taxon>
        <taxon>Saccharomycetes</taxon>
        <taxon>Saccharomycetales</taxon>
        <taxon>Saccharomycetaceae</taxon>
        <taxon>Kluyveromyces</taxon>
    </lineage>
</organism>
<evidence type="ECO:0000256" key="12">
    <source>
        <dbReference type="ARBA" id="ARBA00049020"/>
    </source>
</evidence>
<name>A0ABX6EVY3_KLUMA</name>
<dbReference type="Gene3D" id="3.40.430.10">
    <property type="entry name" value="Dihydrofolate Reductase, subunit A"/>
    <property type="match status" value="1"/>
</dbReference>
<keyword evidence="15" id="KW-1185">Reference proteome</keyword>
<evidence type="ECO:0000256" key="10">
    <source>
        <dbReference type="ARBA" id="ARBA00031630"/>
    </source>
</evidence>
<accession>A0ABX6EVY3</accession>
<dbReference type="PANTHER" id="PTHR38011:SF7">
    <property type="entry name" value="2,5-DIAMINO-6-RIBOSYLAMINO-4(3H)-PYRIMIDINONE 5'-PHOSPHATE REDUCTASE"/>
    <property type="match status" value="1"/>
</dbReference>
<evidence type="ECO:0000259" key="13">
    <source>
        <dbReference type="Pfam" id="PF01872"/>
    </source>
</evidence>
<dbReference type="NCBIfam" id="TIGR00227">
    <property type="entry name" value="ribD_Cterm"/>
    <property type="match status" value="1"/>
</dbReference>
<dbReference type="PANTHER" id="PTHR38011">
    <property type="entry name" value="DIHYDROFOLATE REDUCTASE FAMILY PROTEIN (AFU_ORTHOLOGUE AFUA_8G06820)"/>
    <property type="match status" value="1"/>
</dbReference>
<feature type="domain" description="Bacterial bifunctional deaminase-reductase C-terminal" evidence="13">
    <location>
        <begin position="30"/>
        <end position="241"/>
    </location>
</feature>
<dbReference type="EMBL" id="CP015057">
    <property type="protein sequence ID" value="QGN15981.1"/>
    <property type="molecule type" value="Genomic_DNA"/>
</dbReference>
<comment type="function">
    <text evidence="1">Catalyzes an early step in riboflavin biosynthesis, the NADPH-dependent reduction of the ribose side chain of 2,5-diamino-6-ribosylamino-4(3H)-pyrimidinone 5'-phosphate, yielding 2,5-diamino-6-ribitylamino-4(3H)-pyrimidinone 5'-phosphate.</text>
</comment>
<evidence type="ECO:0000256" key="9">
    <source>
        <dbReference type="ARBA" id="ARBA00030073"/>
    </source>
</evidence>
<evidence type="ECO:0000256" key="3">
    <source>
        <dbReference type="ARBA" id="ARBA00009723"/>
    </source>
</evidence>
<dbReference type="Pfam" id="PF01872">
    <property type="entry name" value="RibD_C"/>
    <property type="match status" value="1"/>
</dbReference>
<dbReference type="EC" id="1.1.1.302" evidence="4"/>
<evidence type="ECO:0000313" key="15">
    <source>
        <dbReference type="Proteomes" id="UP000422736"/>
    </source>
</evidence>
<dbReference type="InterPro" id="IPR002734">
    <property type="entry name" value="RibDG_C"/>
</dbReference>
<comment type="catalytic activity">
    <reaction evidence="12">
        <text>2,5-diamino-6-(1-D-ribitylamino)pyrimidin-4(3H)-one 5'-phosphate + NADP(+) = 2,5-diamino-6-(1-D-ribosylamino)pyrimidin-4(3H)-one 5'-phosphate + NADPH + H(+)</text>
        <dbReference type="Rhea" id="RHEA:27278"/>
        <dbReference type="ChEBI" id="CHEBI:15378"/>
        <dbReference type="ChEBI" id="CHEBI:57783"/>
        <dbReference type="ChEBI" id="CHEBI:58349"/>
        <dbReference type="ChEBI" id="CHEBI:58890"/>
        <dbReference type="ChEBI" id="CHEBI:59545"/>
        <dbReference type="EC" id="1.1.1.302"/>
    </reaction>
</comment>
<evidence type="ECO:0000313" key="14">
    <source>
        <dbReference type="EMBL" id="QGN15981.1"/>
    </source>
</evidence>
<keyword evidence="7" id="KW-0521">NADP</keyword>
<dbReference type="Proteomes" id="UP000422736">
    <property type="component" value="Chromosome 4"/>
</dbReference>
<dbReference type="SUPFAM" id="SSF53597">
    <property type="entry name" value="Dihydrofolate reductase-like"/>
    <property type="match status" value="1"/>
</dbReference>
<evidence type="ECO:0000256" key="7">
    <source>
        <dbReference type="ARBA" id="ARBA00022857"/>
    </source>
</evidence>
<evidence type="ECO:0000256" key="11">
    <source>
        <dbReference type="ARBA" id="ARBA00047550"/>
    </source>
</evidence>
<reference evidence="14 15" key="1">
    <citation type="submission" date="2016-03" db="EMBL/GenBank/DDBJ databases">
        <title>How can Kluyveromyces marxianus grow so fast - potential evolutionary course in Saccharomyces Complex revealed by comparative genomics.</title>
        <authorList>
            <person name="Mo W."/>
            <person name="Lu W."/>
            <person name="Yang X."/>
            <person name="Qi J."/>
            <person name="Lv H."/>
        </authorList>
    </citation>
    <scope>NUCLEOTIDE SEQUENCE [LARGE SCALE GENOMIC DNA]</scope>
    <source>
        <strain evidence="14 15">FIM1</strain>
    </source>
</reference>
<keyword evidence="8" id="KW-0560">Oxidoreductase</keyword>
<evidence type="ECO:0000256" key="1">
    <source>
        <dbReference type="ARBA" id="ARBA00003555"/>
    </source>
</evidence>
<evidence type="ECO:0000256" key="6">
    <source>
        <dbReference type="ARBA" id="ARBA00022619"/>
    </source>
</evidence>
<comment type="similarity">
    <text evidence="3">Belongs to the HTP reductase family.</text>
</comment>
<evidence type="ECO:0000256" key="8">
    <source>
        <dbReference type="ARBA" id="ARBA00023002"/>
    </source>
</evidence>
<keyword evidence="6" id="KW-0686">Riboflavin biosynthesis</keyword>